<proteinExistence type="predicted"/>
<name>A0A2J6Q823_9HELO</name>
<organism evidence="3 4">
    <name type="scientific">Hyaloscypha hepaticicola</name>
    <dbReference type="NCBI Taxonomy" id="2082293"/>
    <lineage>
        <taxon>Eukaryota</taxon>
        <taxon>Fungi</taxon>
        <taxon>Dikarya</taxon>
        <taxon>Ascomycota</taxon>
        <taxon>Pezizomycotina</taxon>
        <taxon>Leotiomycetes</taxon>
        <taxon>Helotiales</taxon>
        <taxon>Hyaloscyphaceae</taxon>
        <taxon>Hyaloscypha</taxon>
    </lineage>
</organism>
<reference evidence="3 4" key="1">
    <citation type="submission" date="2016-05" db="EMBL/GenBank/DDBJ databases">
        <title>A degradative enzymes factory behind the ericoid mycorrhizal symbiosis.</title>
        <authorList>
            <consortium name="DOE Joint Genome Institute"/>
            <person name="Martino E."/>
            <person name="Morin E."/>
            <person name="Grelet G."/>
            <person name="Kuo A."/>
            <person name="Kohler A."/>
            <person name="Daghino S."/>
            <person name="Barry K."/>
            <person name="Choi C."/>
            <person name="Cichocki N."/>
            <person name="Clum A."/>
            <person name="Copeland A."/>
            <person name="Hainaut M."/>
            <person name="Haridas S."/>
            <person name="Labutti K."/>
            <person name="Lindquist E."/>
            <person name="Lipzen A."/>
            <person name="Khouja H.-R."/>
            <person name="Murat C."/>
            <person name="Ohm R."/>
            <person name="Olson A."/>
            <person name="Spatafora J."/>
            <person name="Veneault-Fourrey C."/>
            <person name="Henrissat B."/>
            <person name="Grigoriev I."/>
            <person name="Martin F."/>
            <person name="Perotto S."/>
        </authorList>
    </citation>
    <scope>NUCLEOTIDE SEQUENCE [LARGE SCALE GENOMIC DNA]</scope>
    <source>
        <strain evidence="3 4">UAMH 7357</strain>
    </source>
</reference>
<dbReference type="OrthoDB" id="3473305at2759"/>
<evidence type="ECO:0000256" key="1">
    <source>
        <dbReference type="SAM" id="MobiDB-lite"/>
    </source>
</evidence>
<feature type="domain" description="2EXR" evidence="2">
    <location>
        <begin position="21"/>
        <end position="110"/>
    </location>
</feature>
<evidence type="ECO:0000259" key="2">
    <source>
        <dbReference type="Pfam" id="PF20150"/>
    </source>
</evidence>
<dbReference type="EMBL" id="KZ613477">
    <property type="protein sequence ID" value="PMD22429.1"/>
    <property type="molecule type" value="Genomic_DNA"/>
</dbReference>
<dbReference type="PANTHER" id="PTHR35910:SF6">
    <property type="entry name" value="2EXR DOMAIN-CONTAINING PROTEIN"/>
    <property type="match status" value="1"/>
</dbReference>
<accession>A0A2J6Q823</accession>
<keyword evidence="4" id="KW-1185">Reference proteome</keyword>
<dbReference type="PANTHER" id="PTHR35910">
    <property type="entry name" value="2EXR DOMAIN-CONTAINING PROTEIN"/>
    <property type="match status" value="1"/>
</dbReference>
<gene>
    <name evidence="3" type="ORF">NA56DRAFT_702213</name>
</gene>
<evidence type="ECO:0000313" key="3">
    <source>
        <dbReference type="EMBL" id="PMD22429.1"/>
    </source>
</evidence>
<feature type="compositionally biased region" description="Polar residues" evidence="1">
    <location>
        <begin position="1"/>
        <end position="10"/>
    </location>
</feature>
<dbReference type="InterPro" id="IPR045518">
    <property type="entry name" value="2EXR"/>
</dbReference>
<protein>
    <recommendedName>
        <fullName evidence="2">2EXR domain-containing protein</fullName>
    </recommendedName>
</protein>
<evidence type="ECO:0000313" key="4">
    <source>
        <dbReference type="Proteomes" id="UP000235672"/>
    </source>
</evidence>
<dbReference type="Proteomes" id="UP000235672">
    <property type="component" value="Unassembled WGS sequence"/>
</dbReference>
<feature type="region of interest" description="Disordered" evidence="1">
    <location>
        <begin position="1"/>
        <end position="21"/>
    </location>
</feature>
<dbReference type="AlphaFoldDB" id="A0A2J6Q823"/>
<sequence>MSLPSGNRALSPNPHNPGNVFHKFEDLPTELRVRIWRMSMPIKRIIKIRDLAGFEQDVFPEEDRLRVLQKIPAVLHTNQESREEMLKYYTTPLSTRLKQPLYFNFSRDVLVFDGESSCWEFLDFFNYWYEEVDDSQKMSDWQIIKSELRHLIVGDSAIIPFSPQTYALLAEFSQLDSLVLPHFDSSFWRLHNWPGLPQGIAWRILQREWLKKREGDERSEVEGFDARLIPAAMEDIRYMRELSDVHDIPFLKSIDYSSWLHAINGKRELEWRPWPAPTEIKFLDSEGIKRLILELEMRET</sequence>
<dbReference type="Pfam" id="PF20150">
    <property type="entry name" value="2EXR"/>
    <property type="match status" value="1"/>
</dbReference>